<evidence type="ECO:0000313" key="6">
    <source>
        <dbReference type="EMBL" id="PQO32271.1"/>
    </source>
</evidence>
<comment type="catalytic activity">
    <reaction evidence="5">
        <text>ethanolamine = acetaldehyde + NH4(+)</text>
        <dbReference type="Rhea" id="RHEA:15313"/>
        <dbReference type="ChEBI" id="CHEBI:15343"/>
        <dbReference type="ChEBI" id="CHEBI:28938"/>
        <dbReference type="ChEBI" id="CHEBI:57603"/>
        <dbReference type="EC" id="4.3.1.7"/>
    </reaction>
</comment>
<feature type="binding site" evidence="5">
    <location>
        <position position="201"/>
    </location>
    <ligand>
        <name>adenosylcob(III)alamin</name>
        <dbReference type="ChEBI" id="CHEBI:18408"/>
    </ligand>
</feature>
<evidence type="ECO:0000256" key="4">
    <source>
        <dbReference type="ARBA" id="ARBA00024446"/>
    </source>
</evidence>
<dbReference type="PANTHER" id="PTHR39330">
    <property type="entry name" value="ETHANOLAMINE AMMONIA-LYASE LIGHT CHAIN"/>
    <property type="match status" value="1"/>
</dbReference>
<keyword evidence="1 5" id="KW-0846">Cobalamin</keyword>
<dbReference type="EMBL" id="PUHY01000012">
    <property type="protein sequence ID" value="PQO32271.1"/>
    <property type="molecule type" value="Genomic_DNA"/>
</dbReference>
<evidence type="ECO:0000313" key="7">
    <source>
        <dbReference type="Proteomes" id="UP000238322"/>
    </source>
</evidence>
<comment type="cofactor">
    <cofactor evidence="5">
        <name>adenosylcob(III)alamin</name>
        <dbReference type="ChEBI" id="CHEBI:18408"/>
    </cofactor>
    <text evidence="5">Binds between the large and small subunits.</text>
</comment>
<evidence type="ECO:0000256" key="5">
    <source>
        <dbReference type="HAMAP-Rule" id="MF_00601"/>
    </source>
</evidence>
<dbReference type="PANTHER" id="PTHR39330:SF1">
    <property type="entry name" value="ETHANOLAMINE AMMONIA-LYASE SMALL SUBUNIT"/>
    <property type="match status" value="1"/>
</dbReference>
<dbReference type="Gene3D" id="1.10.30.40">
    <property type="entry name" value="Ethanolamine ammonia-lyase light chain (EutC), N-terminal domain"/>
    <property type="match status" value="1"/>
</dbReference>
<dbReference type="UniPathway" id="UPA00560"/>
<feature type="binding site" evidence="5">
    <location>
        <position position="151"/>
    </location>
    <ligand>
        <name>adenosylcob(III)alamin</name>
        <dbReference type="ChEBI" id="CHEBI:18408"/>
    </ligand>
</feature>
<dbReference type="GO" id="GO:0006520">
    <property type="term" value="P:amino acid metabolic process"/>
    <property type="evidence" value="ECO:0007669"/>
    <property type="project" value="InterPro"/>
</dbReference>
<organism evidence="6 7">
    <name type="scientific">Blastopirellula marina</name>
    <dbReference type="NCBI Taxonomy" id="124"/>
    <lineage>
        <taxon>Bacteria</taxon>
        <taxon>Pseudomonadati</taxon>
        <taxon>Planctomycetota</taxon>
        <taxon>Planctomycetia</taxon>
        <taxon>Pirellulales</taxon>
        <taxon>Pirellulaceae</taxon>
        <taxon>Blastopirellula</taxon>
    </lineage>
</organism>
<gene>
    <name evidence="5" type="primary">eutC</name>
    <name evidence="6" type="ORF">C5Y83_18760</name>
</gene>
<comment type="similarity">
    <text evidence="5">Belongs to the EutC family.</text>
</comment>
<evidence type="ECO:0000256" key="2">
    <source>
        <dbReference type="ARBA" id="ARBA00023239"/>
    </source>
</evidence>
<dbReference type="EC" id="4.3.1.7" evidence="5"/>
<protein>
    <recommendedName>
        <fullName evidence="5">Ethanolamine ammonia-lyase small subunit</fullName>
        <shortName evidence="5">EAL small subunit</shortName>
        <ecNumber evidence="5">4.3.1.7</ecNumber>
    </recommendedName>
</protein>
<evidence type="ECO:0000256" key="1">
    <source>
        <dbReference type="ARBA" id="ARBA00022628"/>
    </source>
</evidence>
<dbReference type="OrthoDB" id="114248at2"/>
<dbReference type="InterPro" id="IPR009246">
    <property type="entry name" value="EutC"/>
</dbReference>
<dbReference type="Pfam" id="PF05985">
    <property type="entry name" value="EutC"/>
    <property type="match status" value="1"/>
</dbReference>
<keyword evidence="3 5" id="KW-0170">Cobalt</keyword>
<comment type="function">
    <text evidence="5">Catalyzes the deamination of various vicinal amino-alcohols to oxo compounds. Allows this organism to utilize ethanolamine as the sole source of nitrogen and carbon in the presence of external vitamin B12.</text>
</comment>
<evidence type="ECO:0000256" key="3">
    <source>
        <dbReference type="ARBA" id="ARBA00023285"/>
    </source>
</evidence>
<sequence>MNQNDLWEKYRAFTQARIGMGRTGSSVTTQQMLAFRTDHALASDAVWADMDVEKLIAELVALKQEDLVLDSQAKDRQQYVQRPDLGRLLSAESEEILRSRPKQEYEISISIADGLSSIAIEQNAIPFLAYLLPLLKSYRIAPIVIVRQGRVAISDPIGDLLNSQLSVILIGERPGLTSPYSMGAYLTYAPRSGNTDEKRNCISNIRREGLPHEHAAQKLSFLIGESLRRKLSGVQLKDLSQDELLDDRTQ</sequence>
<dbReference type="InterPro" id="IPR042255">
    <property type="entry name" value="EutC_N"/>
</dbReference>
<dbReference type="GO" id="GO:0031471">
    <property type="term" value="C:ethanolamine degradation polyhedral organelle"/>
    <property type="evidence" value="ECO:0007669"/>
    <property type="project" value="UniProtKB-UniRule"/>
</dbReference>
<dbReference type="PIRSF" id="PIRSF018982">
    <property type="entry name" value="EutC"/>
    <property type="match status" value="1"/>
</dbReference>
<dbReference type="GO" id="GO:0046336">
    <property type="term" value="P:ethanolamine catabolic process"/>
    <property type="evidence" value="ECO:0007669"/>
    <property type="project" value="UniProtKB-UniRule"/>
</dbReference>
<keyword evidence="2 5" id="KW-0456">Lyase</keyword>
<name>A0A2S8FJE4_9BACT</name>
<comment type="caution">
    <text evidence="6">The sequence shown here is derived from an EMBL/GenBank/DDBJ whole genome shotgun (WGS) entry which is preliminary data.</text>
</comment>
<reference evidence="6 7" key="1">
    <citation type="submission" date="2018-02" db="EMBL/GenBank/DDBJ databases">
        <title>Comparative genomes isolates from brazilian mangrove.</title>
        <authorList>
            <person name="Araujo J.E."/>
            <person name="Taketani R.G."/>
            <person name="Silva M.C.P."/>
            <person name="Loureco M.V."/>
            <person name="Andreote F.D."/>
        </authorList>
    </citation>
    <scope>NUCLEOTIDE SEQUENCE [LARGE SCALE GENOMIC DNA]</scope>
    <source>
        <strain evidence="6 7">Hex-1 MGV</strain>
    </source>
</reference>
<dbReference type="InterPro" id="IPR042251">
    <property type="entry name" value="EutC_C"/>
</dbReference>
<proteinExistence type="inferred from homology"/>
<dbReference type="Gene3D" id="3.40.50.11240">
    <property type="entry name" value="Ethanolamine ammonia-lyase light chain (EutC)"/>
    <property type="match status" value="1"/>
</dbReference>
<dbReference type="GO" id="GO:0031419">
    <property type="term" value="F:cobalamin binding"/>
    <property type="evidence" value="ECO:0007669"/>
    <property type="project" value="UniProtKB-UniRule"/>
</dbReference>
<feature type="binding site" evidence="5">
    <location>
        <position position="172"/>
    </location>
    <ligand>
        <name>adenosylcob(III)alamin</name>
        <dbReference type="ChEBI" id="CHEBI:18408"/>
    </ligand>
</feature>
<comment type="pathway">
    <text evidence="5">Amine and polyamine degradation; ethanolamine degradation.</text>
</comment>
<dbReference type="GO" id="GO:0009350">
    <property type="term" value="C:ethanolamine ammonia-lyase complex"/>
    <property type="evidence" value="ECO:0007669"/>
    <property type="project" value="UniProtKB-UniRule"/>
</dbReference>
<dbReference type="Proteomes" id="UP000238322">
    <property type="component" value="Unassembled WGS sequence"/>
</dbReference>
<comment type="subcellular location">
    <subcellularLocation>
        <location evidence="5">Bacterial microcompartment</location>
    </subcellularLocation>
</comment>
<keyword evidence="4 5" id="KW-1283">Bacterial microcompartment</keyword>
<dbReference type="GO" id="GO:0008851">
    <property type="term" value="F:ethanolamine ammonia-lyase activity"/>
    <property type="evidence" value="ECO:0007669"/>
    <property type="project" value="UniProtKB-UniRule"/>
</dbReference>
<accession>A0A2S8FJE4</accession>
<comment type="subunit">
    <text evidence="5">The basic unit is a heterodimer which dimerizes to form tetramers. The heterotetramers trimerize; 6 large subunits form a core ring with 6 small subunits projecting outwards.</text>
</comment>
<dbReference type="NCBIfam" id="NF003971">
    <property type="entry name" value="PRK05465.1"/>
    <property type="match status" value="1"/>
</dbReference>
<dbReference type="RefSeq" id="WP_105331283.1">
    <property type="nucleotide sequence ID" value="NZ_PUHY01000012.1"/>
</dbReference>
<dbReference type="AlphaFoldDB" id="A0A2S8FJE4"/>
<dbReference type="HAMAP" id="MF_00601">
    <property type="entry name" value="EutC"/>
    <property type="match status" value="1"/>
</dbReference>